<dbReference type="PANTHER" id="PTHR43796">
    <property type="entry name" value="CARBOXYNORSPERMIDINE SYNTHASE"/>
    <property type="match status" value="1"/>
</dbReference>
<dbReference type="InterPro" id="IPR005097">
    <property type="entry name" value="Sacchrp_dh_NADP-bd"/>
</dbReference>
<reference evidence="2" key="2">
    <citation type="journal article" date="2022" name="Microbiol. Resour. Announc.">
        <title>Metagenome Sequencing to Explore Phylogenomics of Terrestrial Cyanobacteria.</title>
        <authorList>
            <person name="Ward R.D."/>
            <person name="Stajich J.E."/>
            <person name="Johansen J.R."/>
            <person name="Huntemann M."/>
            <person name="Clum A."/>
            <person name="Foster B."/>
            <person name="Foster B."/>
            <person name="Roux S."/>
            <person name="Palaniappan K."/>
            <person name="Varghese N."/>
            <person name="Mukherjee S."/>
            <person name="Reddy T.B.K."/>
            <person name="Daum C."/>
            <person name="Copeland A."/>
            <person name="Chen I.A."/>
            <person name="Ivanova N.N."/>
            <person name="Kyrpides N.C."/>
            <person name="Shapiro N."/>
            <person name="Eloe-Fadrosh E.A."/>
            <person name="Pietrasiak N."/>
        </authorList>
    </citation>
    <scope>NUCLEOTIDE SEQUENCE</scope>
    <source>
        <strain evidence="2">GSE-TBD4-15B</strain>
    </source>
</reference>
<organism evidence="2 3">
    <name type="scientific">Pegethrix bostrychoides GSE-TBD4-15B</name>
    <dbReference type="NCBI Taxonomy" id="2839662"/>
    <lineage>
        <taxon>Bacteria</taxon>
        <taxon>Bacillati</taxon>
        <taxon>Cyanobacteriota</taxon>
        <taxon>Cyanophyceae</taxon>
        <taxon>Oculatellales</taxon>
        <taxon>Oculatellaceae</taxon>
        <taxon>Pegethrix</taxon>
    </lineage>
</organism>
<reference evidence="2" key="1">
    <citation type="submission" date="2021-05" db="EMBL/GenBank/DDBJ databases">
        <authorList>
            <person name="Pietrasiak N."/>
            <person name="Ward R."/>
            <person name="Stajich J.E."/>
            <person name="Kurbessoian T."/>
        </authorList>
    </citation>
    <scope>NUCLEOTIDE SEQUENCE</scope>
    <source>
        <strain evidence="2">GSE-TBD4-15B</strain>
    </source>
</reference>
<feature type="domain" description="Saccharopine dehydrogenase NADP binding" evidence="1">
    <location>
        <begin position="4"/>
        <end position="122"/>
    </location>
</feature>
<gene>
    <name evidence="2" type="ORF">KME07_02590</name>
</gene>
<dbReference type="SUPFAM" id="SSF51735">
    <property type="entry name" value="NAD(P)-binding Rossmann-fold domains"/>
    <property type="match status" value="1"/>
</dbReference>
<dbReference type="Gene3D" id="3.40.50.720">
    <property type="entry name" value="NAD(P)-binding Rossmann-like Domain"/>
    <property type="match status" value="1"/>
</dbReference>
<proteinExistence type="predicted"/>
<dbReference type="Gene3D" id="3.30.360.10">
    <property type="entry name" value="Dihydrodipicolinate Reductase, domain 2"/>
    <property type="match status" value="1"/>
</dbReference>
<protein>
    <submittedName>
        <fullName evidence="2">Saccharopine dehydrogenase NADP-binding domain-containing protein</fullName>
    </submittedName>
</protein>
<evidence type="ECO:0000313" key="2">
    <source>
        <dbReference type="EMBL" id="MBW4464315.1"/>
    </source>
</evidence>
<dbReference type="Proteomes" id="UP000707356">
    <property type="component" value="Unassembled WGS sequence"/>
</dbReference>
<dbReference type="EMBL" id="JAHHHV010000010">
    <property type="protein sequence ID" value="MBW4464315.1"/>
    <property type="molecule type" value="Genomic_DNA"/>
</dbReference>
<name>A0A951P8I0_9CYAN</name>
<comment type="caution">
    <text evidence="2">The sequence shown here is derived from an EMBL/GenBank/DDBJ whole genome shotgun (WGS) entry which is preliminary data.</text>
</comment>
<dbReference type="Pfam" id="PF03435">
    <property type="entry name" value="Sacchrp_dh_NADP"/>
    <property type="match status" value="1"/>
</dbReference>
<dbReference type="PANTHER" id="PTHR43796:SF2">
    <property type="entry name" value="CARBOXYNORSPERMIDINE SYNTHASE"/>
    <property type="match status" value="1"/>
</dbReference>
<evidence type="ECO:0000259" key="1">
    <source>
        <dbReference type="Pfam" id="PF03435"/>
    </source>
</evidence>
<dbReference type="AlphaFoldDB" id="A0A951P8I0"/>
<dbReference type="InterPro" id="IPR036291">
    <property type="entry name" value="NAD(P)-bd_dom_sf"/>
</dbReference>
<accession>A0A951P8I0</accession>
<sequence length="362" mass="39944">MPQVLILGGQGRIGQSLAADLLAYTDADLVLTGRSLRKVMLGDSRIRYRVLDLADQAALVQAIADSNLVIHCAGPFRYRDTSVLQHCIQQGVNYLDVSDDRSFTQKALQLREQAEIADVTAIVNTGVFPGISNSLVRKAVEQLDKTENIHLSYVVSGSGGSGVTVMRTTFLGLQQPFLAWINGKWQSVQPYSDRELIDLPTYGRSAVYWFDMPEAYTLAEAFPAQTVITKFGSHPDFYNRLTWMAAHWFPTRLIHQSQMIEFLAQVSHAMTRVSDRLTGIGVAMQATVCGVRQQRQGCYRLGFSHSHTATAAAAGTGGIAQFLLSGELRHPGVWSVEQALPTQLFEQASQQRGLVIQQELIC</sequence>
<evidence type="ECO:0000313" key="3">
    <source>
        <dbReference type="Proteomes" id="UP000707356"/>
    </source>
</evidence>